<dbReference type="Pfam" id="PF06441">
    <property type="entry name" value="EHN"/>
    <property type="match status" value="1"/>
</dbReference>
<proteinExistence type="inferred from homology"/>
<comment type="similarity">
    <text evidence="1">Belongs to the peptidase S33 family.</text>
</comment>
<dbReference type="InterPro" id="IPR029058">
    <property type="entry name" value="AB_hydrolase_fold"/>
</dbReference>
<dbReference type="PIRSF" id="PIRSF001112">
    <property type="entry name" value="Epoxide_hydrolase"/>
    <property type="match status" value="1"/>
</dbReference>
<feature type="active site" description="Proton acceptor" evidence="4">
    <location>
        <position position="376"/>
    </location>
</feature>
<feature type="active site" description="Nucleophile" evidence="4">
    <location>
        <position position="183"/>
    </location>
</feature>
<reference evidence="6 7" key="1">
    <citation type="submission" date="2017-06" db="EMBL/GenBank/DDBJ databases">
        <title>Ant-infecting Ophiocordyceps genomes reveal a high diversity of potential behavioral manipulation genes and a possible major role for enterotoxins.</title>
        <authorList>
            <person name="De Bekker C."/>
            <person name="Evans H.C."/>
            <person name="Brachmann A."/>
            <person name="Hughes D.P."/>
        </authorList>
    </citation>
    <scope>NUCLEOTIDE SEQUENCE [LARGE SCALE GENOMIC DNA]</scope>
    <source>
        <strain evidence="6 7">Map64</strain>
    </source>
</reference>
<evidence type="ECO:0000259" key="5">
    <source>
        <dbReference type="Pfam" id="PF06441"/>
    </source>
</evidence>
<evidence type="ECO:0000256" key="1">
    <source>
        <dbReference type="ARBA" id="ARBA00010088"/>
    </source>
</evidence>
<keyword evidence="7" id="KW-1185">Reference proteome</keyword>
<dbReference type="PRINTS" id="PR00412">
    <property type="entry name" value="EPOXHYDRLASE"/>
</dbReference>
<evidence type="ECO:0000256" key="4">
    <source>
        <dbReference type="PIRSR" id="PIRSR001112-1"/>
    </source>
</evidence>
<dbReference type="OrthoDB" id="7130006at2759"/>
<dbReference type="Proteomes" id="UP000226192">
    <property type="component" value="Unassembled WGS sequence"/>
</dbReference>
<dbReference type="PANTHER" id="PTHR21661:SF35">
    <property type="entry name" value="EPOXIDE HYDROLASE"/>
    <property type="match status" value="1"/>
</dbReference>
<dbReference type="InterPro" id="IPR010497">
    <property type="entry name" value="Epoxide_hydro_N"/>
</dbReference>
<dbReference type="AlphaFoldDB" id="A0A2C5X809"/>
<dbReference type="PANTHER" id="PTHR21661">
    <property type="entry name" value="EPOXIDE HYDROLASE 1-RELATED"/>
    <property type="match status" value="1"/>
</dbReference>
<name>A0A2C5X809_9HYPO</name>
<dbReference type="GO" id="GO:0097176">
    <property type="term" value="P:epoxide metabolic process"/>
    <property type="evidence" value="ECO:0007669"/>
    <property type="project" value="TreeGrafter"/>
</dbReference>
<dbReference type="SUPFAM" id="SSF53474">
    <property type="entry name" value="alpha/beta-Hydrolases"/>
    <property type="match status" value="1"/>
</dbReference>
<dbReference type="EMBL" id="NJET01000143">
    <property type="protein sequence ID" value="PHH60509.1"/>
    <property type="molecule type" value="Genomic_DNA"/>
</dbReference>
<gene>
    <name evidence="6" type="ORF">CDD81_1599</name>
</gene>
<dbReference type="STRING" id="1399860.A0A2C5X809"/>
<dbReference type="InterPro" id="IPR016292">
    <property type="entry name" value="Epoxide_hydrolase"/>
</dbReference>
<feature type="domain" description="Epoxide hydrolase N-terminal" evidence="5">
    <location>
        <begin position="7"/>
        <end position="119"/>
    </location>
</feature>
<feature type="active site" description="Proton donor" evidence="4">
    <location>
        <position position="319"/>
    </location>
</feature>
<protein>
    <recommendedName>
        <fullName evidence="5">Epoxide hydrolase N-terminal domain-containing protein</fullName>
    </recommendedName>
</protein>
<comment type="caution">
    <text evidence="6">The sequence shown here is derived from an EMBL/GenBank/DDBJ whole genome shotgun (WGS) entry which is preliminary data.</text>
</comment>
<dbReference type="InterPro" id="IPR000639">
    <property type="entry name" value="Epox_hydrolase-like"/>
</dbReference>
<accession>A0A2C5X809</accession>
<dbReference type="Gene3D" id="3.40.50.1820">
    <property type="entry name" value="alpha/beta hydrolase"/>
    <property type="match status" value="1"/>
</dbReference>
<evidence type="ECO:0000256" key="3">
    <source>
        <dbReference type="ARBA" id="ARBA00022801"/>
    </source>
</evidence>
<evidence type="ECO:0000256" key="2">
    <source>
        <dbReference type="ARBA" id="ARBA00022797"/>
    </source>
</evidence>
<evidence type="ECO:0000313" key="7">
    <source>
        <dbReference type="Proteomes" id="UP000226192"/>
    </source>
</evidence>
<keyword evidence="2" id="KW-0058">Aromatic hydrocarbons catabolism</keyword>
<keyword evidence="3" id="KW-0378">Hydrolase</keyword>
<sequence>MSHTSGVEPFKISVPEKALDALREKLAKASFPETVDFSDDWEYGAPQSHVQRLAKYWKDGFDWRAQEARLNAALPQFTTEIDIDGFGPLRVHLVHKESSRPGSIPLLFCHGWPGSFIEVVKVLPLLVDPAEGPSFHVVAPSLPNFGFSHVVKKRGFGIPQYAECMHKVMAKLGYNKYVTQGGDWGAIITRMMGVLYPEHCLASHVNFLVVRPSIPQYLTLALTHAFKWCTGWHSQLERGRLARSFWYLTQGSGYMMVQANQPANIGLAFADSPVALLAWVYEKLHNWTDEYPWTDDEVLTWISIYQFSTAGAAASVRIYYEAYHSQRDTTMKCARYVPRVPLGISYFPKDLLAPPRDVGRAAGPVVFEAEHDQGGHFAAYECPQQLCKDIGAMFGPEGGACHVAQRFQHTTLS</sequence>
<evidence type="ECO:0000313" key="6">
    <source>
        <dbReference type="EMBL" id="PHH60509.1"/>
    </source>
</evidence>
<organism evidence="6 7">
    <name type="scientific">Ophiocordyceps australis</name>
    <dbReference type="NCBI Taxonomy" id="1399860"/>
    <lineage>
        <taxon>Eukaryota</taxon>
        <taxon>Fungi</taxon>
        <taxon>Dikarya</taxon>
        <taxon>Ascomycota</taxon>
        <taxon>Pezizomycotina</taxon>
        <taxon>Sordariomycetes</taxon>
        <taxon>Hypocreomycetidae</taxon>
        <taxon>Hypocreales</taxon>
        <taxon>Ophiocordycipitaceae</taxon>
        <taxon>Ophiocordyceps</taxon>
    </lineage>
</organism>
<dbReference type="GO" id="GO:0004301">
    <property type="term" value="F:epoxide hydrolase activity"/>
    <property type="evidence" value="ECO:0007669"/>
    <property type="project" value="TreeGrafter"/>
</dbReference>